<evidence type="ECO:0000256" key="9">
    <source>
        <dbReference type="SAM" id="Phobius"/>
    </source>
</evidence>
<evidence type="ECO:0000256" key="6">
    <source>
        <dbReference type="ARBA" id="ARBA00022989"/>
    </source>
</evidence>
<sequence>MGNSLKETFEGKIDFVGQKTVDDISRIALVVITVVSFIVGFALQSLSVTFAIFGGSSLVLILLLLPPWPMFNQHPVKWLPAIETKKGQ</sequence>
<dbReference type="PANTHER" id="PTHR13202">
    <property type="entry name" value="MICROSOMAL SIGNAL PEPTIDASE 12 KDA SUBUNIT"/>
    <property type="match status" value="1"/>
</dbReference>
<evidence type="ECO:0000256" key="2">
    <source>
        <dbReference type="ARBA" id="ARBA00005245"/>
    </source>
</evidence>
<keyword evidence="5" id="KW-0256">Endoplasmic reticulum</keyword>
<protein>
    <recommendedName>
        <fullName evidence="3">Signal peptidase complex subunit 1</fullName>
    </recommendedName>
</protein>
<dbReference type="GO" id="GO:0006465">
    <property type="term" value="P:signal peptide processing"/>
    <property type="evidence" value="ECO:0007669"/>
    <property type="project" value="InterPro"/>
</dbReference>
<dbReference type="PANTHER" id="PTHR13202:SF0">
    <property type="entry name" value="SIGNAL PEPTIDASE COMPLEX SUBUNIT 1"/>
    <property type="match status" value="1"/>
</dbReference>
<evidence type="ECO:0000256" key="4">
    <source>
        <dbReference type="ARBA" id="ARBA00022692"/>
    </source>
</evidence>
<reference evidence="10 11" key="1">
    <citation type="journal article" date="2016" name="Mol. Biol. Evol.">
        <title>Comparative Genomics of Early-Diverging Mushroom-Forming Fungi Provides Insights into the Origins of Lignocellulose Decay Capabilities.</title>
        <authorList>
            <person name="Nagy L.G."/>
            <person name="Riley R."/>
            <person name="Tritt A."/>
            <person name="Adam C."/>
            <person name="Daum C."/>
            <person name="Floudas D."/>
            <person name="Sun H."/>
            <person name="Yadav J.S."/>
            <person name="Pangilinan J."/>
            <person name="Larsson K.H."/>
            <person name="Matsuura K."/>
            <person name="Barry K."/>
            <person name="Labutti K."/>
            <person name="Kuo R."/>
            <person name="Ohm R.A."/>
            <person name="Bhattacharya S.S."/>
            <person name="Shirouzu T."/>
            <person name="Yoshinaga Y."/>
            <person name="Martin F.M."/>
            <person name="Grigoriev I.V."/>
            <person name="Hibbett D.S."/>
        </authorList>
    </citation>
    <scope>NUCLEOTIDE SEQUENCE [LARGE SCALE GENOMIC DNA]</scope>
    <source>
        <strain evidence="10 11">CBS 109695</strain>
    </source>
</reference>
<name>A0A167UJ69_9AGAM</name>
<accession>A0A167UJ69</accession>
<organism evidence="10 11">
    <name type="scientific">Athelia psychrophila</name>
    <dbReference type="NCBI Taxonomy" id="1759441"/>
    <lineage>
        <taxon>Eukaryota</taxon>
        <taxon>Fungi</taxon>
        <taxon>Dikarya</taxon>
        <taxon>Basidiomycota</taxon>
        <taxon>Agaricomycotina</taxon>
        <taxon>Agaricomycetes</taxon>
        <taxon>Agaricomycetidae</taxon>
        <taxon>Atheliales</taxon>
        <taxon>Atheliaceae</taxon>
        <taxon>Athelia</taxon>
    </lineage>
</organism>
<comment type="similarity">
    <text evidence="2">Belongs to the SPCS1 family.</text>
</comment>
<feature type="transmembrane region" description="Helical" evidence="9">
    <location>
        <begin position="50"/>
        <end position="68"/>
    </location>
</feature>
<dbReference type="OrthoDB" id="263893at2759"/>
<evidence type="ECO:0000256" key="7">
    <source>
        <dbReference type="ARBA" id="ARBA00023136"/>
    </source>
</evidence>
<gene>
    <name evidence="10" type="ORF">FIBSPDRAFT_968509</name>
</gene>
<comment type="subcellular location">
    <subcellularLocation>
        <location evidence="1">Endoplasmic reticulum membrane</location>
        <topology evidence="1">Multi-pass membrane protein</topology>
    </subcellularLocation>
</comment>
<evidence type="ECO:0000256" key="1">
    <source>
        <dbReference type="ARBA" id="ARBA00004477"/>
    </source>
</evidence>
<proteinExistence type="inferred from homology"/>
<dbReference type="GO" id="GO:0005787">
    <property type="term" value="C:signal peptidase complex"/>
    <property type="evidence" value="ECO:0007669"/>
    <property type="project" value="InterPro"/>
</dbReference>
<dbReference type="GO" id="GO:0045047">
    <property type="term" value="P:protein targeting to ER"/>
    <property type="evidence" value="ECO:0007669"/>
    <property type="project" value="TreeGrafter"/>
</dbReference>
<dbReference type="Pfam" id="PF06645">
    <property type="entry name" value="SPC12"/>
    <property type="match status" value="1"/>
</dbReference>
<feature type="transmembrane region" description="Helical" evidence="9">
    <location>
        <begin position="24"/>
        <end position="43"/>
    </location>
</feature>
<dbReference type="AlphaFoldDB" id="A0A167UJ69"/>
<evidence type="ECO:0000256" key="8">
    <source>
        <dbReference type="ARBA" id="ARBA00045204"/>
    </source>
</evidence>
<evidence type="ECO:0000256" key="3">
    <source>
        <dbReference type="ARBA" id="ARBA00017059"/>
    </source>
</evidence>
<dbReference type="EMBL" id="KV417971">
    <property type="protein sequence ID" value="KZP04001.1"/>
    <property type="molecule type" value="Genomic_DNA"/>
</dbReference>
<dbReference type="STRING" id="436010.A0A167UJ69"/>
<dbReference type="InterPro" id="IPR009542">
    <property type="entry name" value="Spc1/SPCS1"/>
</dbReference>
<keyword evidence="11" id="KW-1185">Reference proteome</keyword>
<keyword evidence="7 9" id="KW-0472">Membrane</keyword>
<evidence type="ECO:0000256" key="5">
    <source>
        <dbReference type="ARBA" id="ARBA00022824"/>
    </source>
</evidence>
<comment type="function">
    <text evidence="8">Component of the signal peptidase complex (SPC) which catalyzes the cleavage of N-terminal signal sequences from nascent proteins as they are translocated into the lumen of the endoplasmic reticulum. Dispensable for SPC enzymatic activity.</text>
</comment>
<evidence type="ECO:0000313" key="10">
    <source>
        <dbReference type="EMBL" id="KZP04001.1"/>
    </source>
</evidence>
<keyword evidence="6 9" id="KW-1133">Transmembrane helix</keyword>
<dbReference type="Proteomes" id="UP000076532">
    <property type="component" value="Unassembled WGS sequence"/>
</dbReference>
<keyword evidence="4 9" id="KW-0812">Transmembrane</keyword>
<evidence type="ECO:0000313" key="11">
    <source>
        <dbReference type="Proteomes" id="UP000076532"/>
    </source>
</evidence>